<organism evidence="3 4">
    <name type="scientific">Vicia faba</name>
    <name type="common">Broad bean</name>
    <name type="synonym">Faba vulgaris</name>
    <dbReference type="NCBI Taxonomy" id="3906"/>
    <lineage>
        <taxon>Eukaryota</taxon>
        <taxon>Viridiplantae</taxon>
        <taxon>Streptophyta</taxon>
        <taxon>Embryophyta</taxon>
        <taxon>Tracheophyta</taxon>
        <taxon>Spermatophyta</taxon>
        <taxon>Magnoliopsida</taxon>
        <taxon>eudicotyledons</taxon>
        <taxon>Gunneridae</taxon>
        <taxon>Pentapetalae</taxon>
        <taxon>rosids</taxon>
        <taxon>fabids</taxon>
        <taxon>Fabales</taxon>
        <taxon>Fabaceae</taxon>
        <taxon>Papilionoideae</taxon>
        <taxon>50 kb inversion clade</taxon>
        <taxon>NPAAA clade</taxon>
        <taxon>Hologalegina</taxon>
        <taxon>IRL clade</taxon>
        <taxon>Fabeae</taxon>
        <taxon>Vicia</taxon>
    </lineage>
</organism>
<evidence type="ECO:0008006" key="5">
    <source>
        <dbReference type="Google" id="ProtNLM"/>
    </source>
</evidence>
<name>A0AAV1AAC0_VICFA</name>
<dbReference type="Proteomes" id="UP001157006">
    <property type="component" value="Chromosome 4"/>
</dbReference>
<dbReference type="EMBL" id="OX451739">
    <property type="protein sequence ID" value="CAI8606876.1"/>
    <property type="molecule type" value="Genomic_DNA"/>
</dbReference>
<keyword evidence="4" id="KW-1185">Reference proteome</keyword>
<reference evidence="3 4" key="1">
    <citation type="submission" date="2023-01" db="EMBL/GenBank/DDBJ databases">
        <authorList>
            <person name="Kreplak J."/>
        </authorList>
    </citation>
    <scope>NUCLEOTIDE SEQUENCE [LARGE SCALE GENOMIC DNA]</scope>
</reference>
<sequence>MEALWDFVDKLKISTLGAILLLACTCFALVCLCIIIVLKRKDSNHNNKIVNQEGVIEENETSSTITTTTTTSTTTTTNATTTTTSSIKCLEPNCGWISVKRVLMESMVWSRARKLEENIGWQRDRGSPLLGSLERNVVESGWKSVSHDSASAVWQRPILRGEKCELPSFSGLILYDEKGKLLNDSVNETQCMEISRQEEIDIITVRTTLKDLL</sequence>
<dbReference type="PANTHER" id="PTHR33237:SF21">
    <property type="entry name" value="TRANSMEMBRANE PROTEIN"/>
    <property type="match status" value="1"/>
</dbReference>
<proteinExistence type="predicted"/>
<keyword evidence="2" id="KW-0812">Transmembrane</keyword>
<gene>
    <name evidence="3" type="ORF">VFH_IV011120</name>
</gene>
<evidence type="ECO:0000256" key="2">
    <source>
        <dbReference type="SAM" id="Phobius"/>
    </source>
</evidence>
<evidence type="ECO:0000313" key="4">
    <source>
        <dbReference type="Proteomes" id="UP001157006"/>
    </source>
</evidence>
<dbReference type="AlphaFoldDB" id="A0AAV1AAC0"/>
<feature type="region of interest" description="Disordered" evidence="1">
    <location>
        <begin position="61"/>
        <end position="82"/>
    </location>
</feature>
<keyword evidence="2" id="KW-0472">Membrane</keyword>
<evidence type="ECO:0000256" key="1">
    <source>
        <dbReference type="SAM" id="MobiDB-lite"/>
    </source>
</evidence>
<evidence type="ECO:0000313" key="3">
    <source>
        <dbReference type="EMBL" id="CAI8606876.1"/>
    </source>
</evidence>
<keyword evidence="2" id="KW-1133">Transmembrane helix</keyword>
<protein>
    <recommendedName>
        <fullName evidence="5">Transmembrane protein</fullName>
    </recommendedName>
</protein>
<accession>A0AAV1AAC0</accession>
<feature type="transmembrane region" description="Helical" evidence="2">
    <location>
        <begin position="16"/>
        <end position="38"/>
    </location>
</feature>
<dbReference type="PANTHER" id="PTHR33237">
    <property type="entry name" value="F2P16.13 PROTEIN-RELATED"/>
    <property type="match status" value="1"/>
</dbReference>